<organism evidence="2 3">
    <name type="scientific">Hydrogenothermus marinus</name>
    <dbReference type="NCBI Taxonomy" id="133270"/>
    <lineage>
        <taxon>Bacteria</taxon>
        <taxon>Pseudomonadati</taxon>
        <taxon>Aquificota</taxon>
        <taxon>Aquificia</taxon>
        <taxon>Aquificales</taxon>
        <taxon>Hydrogenothermaceae</taxon>
        <taxon>Hydrogenothermus</taxon>
    </lineage>
</organism>
<gene>
    <name evidence="2" type="ORF">CLV39_1653</name>
</gene>
<reference evidence="2 3" key="1">
    <citation type="submission" date="2018-10" db="EMBL/GenBank/DDBJ databases">
        <title>Genomic Encyclopedia of Archaeal and Bacterial Type Strains, Phase II (KMG-II): from individual species to whole genera.</title>
        <authorList>
            <person name="Goeker M."/>
        </authorList>
    </citation>
    <scope>NUCLEOTIDE SEQUENCE [LARGE SCALE GENOMIC DNA]</scope>
    <source>
        <strain evidence="2 3">VM1</strain>
    </source>
</reference>
<keyword evidence="1" id="KW-0175">Coiled coil</keyword>
<accession>A0A3M0B623</accession>
<comment type="caution">
    <text evidence="2">The sequence shown here is derived from an EMBL/GenBank/DDBJ whole genome shotgun (WGS) entry which is preliminary data.</text>
</comment>
<sequence>MKIALITFDENLQNKLINSIGEAYIQAYVDSISLLKDIENLKPSIIIYDASAGDFAIDDLKFLLSKEKLKGKEFKVLYSEENPIKKKEIEAENISFYEKTKDLDKLIKEILDEISNFEGNTEYKDLSSPIEINENFQEQIDNTALFSSPEDIESLYNQEGNNLDIQNSKKEEIPGFEDMFSDMTMEDFSNIETPITESVENNLEINNQDLSPSLEIPEIEEVNSKNNIEKEKPITEKPKETISSNVPINSDIISFSLNKEEIKEQVIKLAVDKLVSLIKEDPDIKQITENIQKDFVERLNKELENLKEEIRAEVKGKILGKIEEEITNTLKQDLKDYIADITAKIVKEKLNQIFNK</sequence>
<dbReference type="AlphaFoldDB" id="A0A3M0B623"/>
<evidence type="ECO:0000313" key="2">
    <source>
        <dbReference type="EMBL" id="RMA92497.1"/>
    </source>
</evidence>
<proteinExistence type="predicted"/>
<protein>
    <submittedName>
        <fullName evidence="2">Aspartyl beta-hydroxylase-like protein</fullName>
    </submittedName>
</protein>
<dbReference type="Proteomes" id="UP000280842">
    <property type="component" value="Unassembled WGS sequence"/>
</dbReference>
<dbReference type="RefSeq" id="WP_121923745.1">
    <property type="nucleotide sequence ID" value="NZ_REFO01000017.1"/>
</dbReference>
<dbReference type="EMBL" id="REFO01000017">
    <property type="protein sequence ID" value="RMA92497.1"/>
    <property type="molecule type" value="Genomic_DNA"/>
</dbReference>
<evidence type="ECO:0000256" key="1">
    <source>
        <dbReference type="SAM" id="Coils"/>
    </source>
</evidence>
<dbReference type="OrthoDB" id="11994at2"/>
<feature type="coiled-coil region" evidence="1">
    <location>
        <begin position="289"/>
        <end position="316"/>
    </location>
</feature>
<keyword evidence="3" id="KW-1185">Reference proteome</keyword>
<name>A0A3M0B623_9AQUI</name>
<evidence type="ECO:0000313" key="3">
    <source>
        <dbReference type="Proteomes" id="UP000280842"/>
    </source>
</evidence>